<dbReference type="Pfam" id="PF13508">
    <property type="entry name" value="Acetyltransf_7"/>
    <property type="match status" value="1"/>
</dbReference>
<keyword evidence="2" id="KW-0808">Transferase</keyword>
<dbReference type="EMBL" id="QNRH01000001">
    <property type="protein sequence ID" value="RBO98496.1"/>
    <property type="molecule type" value="Genomic_DNA"/>
</dbReference>
<reference evidence="2 3" key="1">
    <citation type="submission" date="2018-06" db="EMBL/GenBank/DDBJ databases">
        <title>Genomic Encyclopedia of Type Strains, Phase IV (KMG-IV): sequencing the most valuable type-strain genomes for metagenomic binning, comparative biology and taxonomic classification.</title>
        <authorList>
            <person name="Goeker M."/>
        </authorList>
    </citation>
    <scope>NUCLEOTIDE SEQUENCE [LARGE SCALE GENOMIC DNA]</scope>
    <source>
        <strain evidence="2 3">DSM 25619</strain>
    </source>
</reference>
<evidence type="ECO:0000259" key="1">
    <source>
        <dbReference type="PROSITE" id="PS51186"/>
    </source>
</evidence>
<protein>
    <submittedName>
        <fullName evidence="2">Acetyltransferase (GNAT) family protein</fullName>
    </submittedName>
</protein>
<evidence type="ECO:0000313" key="2">
    <source>
        <dbReference type="EMBL" id="RBO98496.1"/>
    </source>
</evidence>
<dbReference type="Proteomes" id="UP000252893">
    <property type="component" value="Unassembled WGS sequence"/>
</dbReference>
<proteinExistence type="predicted"/>
<dbReference type="InterPro" id="IPR000182">
    <property type="entry name" value="GNAT_dom"/>
</dbReference>
<comment type="caution">
    <text evidence="2">The sequence shown here is derived from an EMBL/GenBank/DDBJ whole genome shotgun (WGS) entry which is preliminary data.</text>
</comment>
<dbReference type="SUPFAM" id="SSF55729">
    <property type="entry name" value="Acyl-CoA N-acyltransferases (Nat)"/>
    <property type="match status" value="1"/>
</dbReference>
<dbReference type="OrthoDB" id="9815041at2"/>
<evidence type="ECO:0000313" key="3">
    <source>
        <dbReference type="Proteomes" id="UP000252893"/>
    </source>
</evidence>
<sequence>MLKILPFIPLRDDYTALLNESLAQGQRMLQRLHDNWENGANRFDQNGEILIAGFINGELAVVCGRNIDPYGADAAQGRVRHLYVAQRFRRSGIGSALVRSAMDDASEYFSCLNTNAPESAFLFYQELGFVRVTDNVTVTHCYRFG</sequence>
<name>A0A366E801_9HYPH</name>
<organism evidence="2 3">
    <name type="scientific">Pseudochrobactrum asaccharolyticum</name>
    <dbReference type="NCBI Taxonomy" id="354351"/>
    <lineage>
        <taxon>Bacteria</taxon>
        <taxon>Pseudomonadati</taxon>
        <taxon>Pseudomonadota</taxon>
        <taxon>Alphaproteobacteria</taxon>
        <taxon>Hyphomicrobiales</taxon>
        <taxon>Brucellaceae</taxon>
        <taxon>Pseudochrobactrum</taxon>
    </lineage>
</organism>
<dbReference type="Gene3D" id="3.40.630.30">
    <property type="match status" value="1"/>
</dbReference>
<keyword evidence="3" id="KW-1185">Reference proteome</keyword>
<dbReference type="PROSITE" id="PS51186">
    <property type="entry name" value="GNAT"/>
    <property type="match status" value="1"/>
</dbReference>
<dbReference type="GO" id="GO:0016747">
    <property type="term" value="F:acyltransferase activity, transferring groups other than amino-acyl groups"/>
    <property type="evidence" value="ECO:0007669"/>
    <property type="project" value="InterPro"/>
</dbReference>
<dbReference type="AlphaFoldDB" id="A0A366E801"/>
<feature type="domain" description="N-acetyltransferase" evidence="1">
    <location>
        <begin position="2"/>
        <end position="145"/>
    </location>
</feature>
<accession>A0A366E801</accession>
<gene>
    <name evidence="2" type="ORF">DFR47_10192</name>
</gene>
<dbReference type="InterPro" id="IPR016181">
    <property type="entry name" value="Acyl_CoA_acyltransferase"/>
</dbReference>
<dbReference type="RefSeq" id="WP_113942468.1">
    <property type="nucleotide sequence ID" value="NZ_JBHEEG010000003.1"/>
</dbReference>
<dbReference type="CDD" id="cd04301">
    <property type="entry name" value="NAT_SF"/>
    <property type="match status" value="1"/>
</dbReference>